<dbReference type="InterPro" id="IPR038765">
    <property type="entry name" value="Papain-like_cys_pep_sf"/>
</dbReference>
<feature type="signal peptide" evidence="10">
    <location>
        <begin position="1"/>
        <end position="25"/>
    </location>
</feature>
<dbReference type="Pfam" id="PF00112">
    <property type="entry name" value="Peptidase_C1"/>
    <property type="match status" value="1"/>
</dbReference>
<keyword evidence="4" id="KW-0378">Hydrolase</keyword>
<dbReference type="PROSITE" id="PS00640">
    <property type="entry name" value="THIOL_PROTEASE_ASN"/>
    <property type="match status" value="1"/>
</dbReference>
<evidence type="ECO:0000256" key="3">
    <source>
        <dbReference type="ARBA" id="ARBA00022729"/>
    </source>
</evidence>
<name>A0A1Q3FNK5_CULTA</name>
<dbReference type="SMART" id="SM00645">
    <property type="entry name" value="Pept_C1"/>
    <property type="match status" value="1"/>
</dbReference>
<proteinExistence type="inferred from homology"/>
<dbReference type="SMART" id="SM00848">
    <property type="entry name" value="Inhibitor_I29"/>
    <property type="match status" value="1"/>
</dbReference>
<comment type="similarity">
    <text evidence="1">Belongs to the peptidase C1 family.</text>
</comment>
<feature type="domain" description="Cathepsin propeptide inhibitor" evidence="12">
    <location>
        <begin position="1195"/>
        <end position="1252"/>
    </location>
</feature>
<evidence type="ECO:0000256" key="1">
    <source>
        <dbReference type="ARBA" id="ARBA00008455"/>
    </source>
</evidence>
<dbReference type="InterPro" id="IPR046350">
    <property type="entry name" value="Cystatin_sf"/>
</dbReference>
<dbReference type="PROSITE" id="PS00139">
    <property type="entry name" value="THIOL_PROTEASE_CYS"/>
    <property type="match status" value="1"/>
</dbReference>
<dbReference type="InterPro" id="IPR000668">
    <property type="entry name" value="Peptidase_C1A_C"/>
</dbReference>
<dbReference type="InterPro" id="IPR013201">
    <property type="entry name" value="Prot_inhib_I29"/>
</dbReference>
<dbReference type="CDD" id="cd00042">
    <property type="entry name" value="CY"/>
    <property type="match status" value="2"/>
</dbReference>
<dbReference type="InterPro" id="IPR025660">
    <property type="entry name" value="Pept_his_AS"/>
</dbReference>
<dbReference type="InterPro" id="IPR000169">
    <property type="entry name" value="Pept_cys_AS"/>
</dbReference>
<dbReference type="InterPro" id="IPR000010">
    <property type="entry name" value="Cystatin_dom"/>
</dbReference>
<dbReference type="PROSITE" id="PS00639">
    <property type="entry name" value="THIOL_PROTEASE_HIS"/>
    <property type="match status" value="1"/>
</dbReference>
<dbReference type="FunFam" id="3.90.70.10:FF:000130">
    <property type="entry name" value="Cysteine proteinase 1"/>
    <property type="match status" value="1"/>
</dbReference>
<evidence type="ECO:0000256" key="7">
    <source>
        <dbReference type="ARBA" id="ARBA00023157"/>
    </source>
</evidence>
<dbReference type="GO" id="GO:0004869">
    <property type="term" value="F:cysteine-type endopeptidase inhibitor activity"/>
    <property type="evidence" value="ECO:0007669"/>
    <property type="project" value="InterPro"/>
</dbReference>
<feature type="region of interest" description="Disordered" evidence="9">
    <location>
        <begin position="451"/>
        <end position="491"/>
    </location>
</feature>
<feature type="chain" id="PRO_5013202094" evidence="10">
    <location>
        <begin position="26"/>
        <end position="1503"/>
    </location>
</feature>
<dbReference type="InterPro" id="IPR039417">
    <property type="entry name" value="Peptidase_C1A_papain-like"/>
</dbReference>
<dbReference type="Gene3D" id="3.90.70.10">
    <property type="entry name" value="Cysteine proteinases"/>
    <property type="match status" value="1"/>
</dbReference>
<dbReference type="SUPFAM" id="SSF54403">
    <property type="entry name" value="Cystatin/monellin"/>
    <property type="match status" value="5"/>
</dbReference>
<dbReference type="GO" id="GO:0008234">
    <property type="term" value="F:cysteine-type peptidase activity"/>
    <property type="evidence" value="ECO:0007669"/>
    <property type="project" value="UniProtKB-KW"/>
</dbReference>
<feature type="domain" description="Peptidase C1A papain C-terminal" evidence="11">
    <location>
        <begin position="1283"/>
        <end position="1502"/>
    </location>
</feature>
<evidence type="ECO:0000256" key="6">
    <source>
        <dbReference type="ARBA" id="ARBA00023145"/>
    </source>
</evidence>
<evidence type="ECO:0000256" key="8">
    <source>
        <dbReference type="ARBA" id="ARBA00023180"/>
    </source>
</evidence>
<keyword evidence="3 10" id="KW-0732">Signal</keyword>
<dbReference type="InterPro" id="IPR025661">
    <property type="entry name" value="Pept_asp_AS"/>
</dbReference>
<sequence length="1503" mass="169556">MNGWSGKLVVNILILLAITLSTTRCQEESAVATEQAETSASGGGDAAAAAGADNVKDYLATGLRLEHELVKEQADEPSTKTGSGESFVAIHVDALGTKEQLRPSLRGLSYIAISFLPQAFSLLEVLTATREVVAGVRYELLVKALDQEQLEVLCSLTVLEKPWITTESGDKYRILEHSNCTSPSDETTTVEVVTKLNPIFDPNVRAQQEMTPSRFKDLVNQIIIEKHEVRELTTTTVQPDEQPTTPGLSESSKDALDQLFLFGSEAQQQRRVETSADERKAEVIEEVIVPKRVEQQNTEVTPATNLTLDQQVQSTFEEVFKTHQEIQKALDEVIQRGGSRDAQIKYEPVFADLLQKVKTSIDNYYRTTNPGGGEANVDTTAFVVSDNVASVTHRVEEDQQHNSSESDEDQQVIQPARDLAPPKIDSVVMHFSDDGSDEQQRPKTREELLREFNADDSQQRNKRAPRSSSHEHDGHYSPFFGSSSAESHEHYGRPYSGFNPFLSPYNPYNYQYRRKRSVEDLDLNGKDRNEVDHMEKIIAEAIEMLDSMDADQFKRVLLDVVNVKRIHQFGSAVEQKGELFVARVVTANSHCIEEARDVVKCKQLLIDGSSKFCTLEIRVKDQEVRLVKSECAANNAPGGHREVDVSEQKHKERIRKGLQGYNDGRLKSSKFVIRCGTVQVVAGAVYRYTVDLVDEDDQVTGSCKVKIFSPLQGDDEYKFDCNEVGKARSRRDVEKKKLSKAPKTGGALELTPEEFNKPEHQERISGILVSSLGSAEKKYRIVGATQQLVSGTLYTYKVTFNDDPDKRVCKLTSYERIWLKEKAPADWRKVSYSCPDDSKKRTKRFACTGCPSQLTAEELKNDEHVERINKILVGTGGDASNKPEVLNGTSQVVAGSKYEYFVAFKLNGGDRRVCKFVSWERPWLDGAEAYQYSSTCDESNSVALKRSKRAYGGERLLTEEELGQDEHVKRINKILVANSAAEQPSPKVINGTVQVVAGRSFTYYISYPVNGADRVCKLNAWERPWLEKKDPSQAYQYTFNCDGSDEKTRKRRHAKKVGGSNDLTLDDLRDESHVERIRAGLVAYNAEKSKSYQDFEILKGSVQLVAGSLYKYTFKVKDEPSVVCKISVWERVWLEEKDQRKYNVKCDGDEEPEQENQQQPQQQPLGHTVAKRSVRPHPNLQHHYSKSEDHARHLFDKFKTRHNRTYQSSLEHEMRFRIFKNNLFKIEQLNKYEQGTAKYGITHFADMTSAEYRARTGLVVPREEDEVNHIRNPMAQIDEHMELPEAFDWRELGAVSEVKNQGNCGSCWAFSVVGNIEGLHQVKTKKLEEYSEQELLDCDTVDSACNGGFMDDAYKAIEKIGGLELESEYPYLAKKQKTCHFNKTLAHVRVKGAVDLPKNETAIAQFLVANGPVSIGLNANAMQFYRGGISHPWKPLCSKKNLDHGVLIVGYGVKEYPMFNKTLPYWIVKNSWGPKWGEQGYYRVFRGDNTCGVSEMATSAVLE</sequence>
<evidence type="ECO:0000256" key="10">
    <source>
        <dbReference type="SAM" id="SignalP"/>
    </source>
</evidence>
<evidence type="ECO:0000256" key="9">
    <source>
        <dbReference type="SAM" id="MobiDB-lite"/>
    </source>
</evidence>
<accession>A0A1Q3FNK5</accession>
<dbReference type="CDD" id="cd02248">
    <property type="entry name" value="Peptidase_C1A"/>
    <property type="match status" value="1"/>
</dbReference>
<dbReference type="Pfam" id="PF08246">
    <property type="entry name" value="Inhibitor_I29"/>
    <property type="match status" value="1"/>
</dbReference>
<dbReference type="PANTHER" id="PTHR12411">
    <property type="entry name" value="CYSTEINE PROTEASE FAMILY C1-RELATED"/>
    <property type="match status" value="1"/>
</dbReference>
<keyword evidence="7" id="KW-1015">Disulfide bond</keyword>
<dbReference type="SUPFAM" id="SSF54001">
    <property type="entry name" value="Cysteine proteinases"/>
    <property type="match status" value="1"/>
</dbReference>
<keyword evidence="2" id="KW-0645">Protease</keyword>
<reference evidence="13" key="1">
    <citation type="submission" date="2017-01" db="EMBL/GenBank/DDBJ databases">
        <title>A deep insight into the sialotranscriptome of adult male and female Cluex tarsalis mosquitoes.</title>
        <authorList>
            <person name="Ribeiro J.M."/>
            <person name="Moreira F."/>
            <person name="Bernard K.A."/>
            <person name="Calvo E."/>
        </authorList>
    </citation>
    <scope>NUCLEOTIDE SEQUENCE</scope>
    <source>
        <strain evidence="13">Kern County</strain>
        <tissue evidence="13">Salivary glands</tissue>
    </source>
</reference>
<evidence type="ECO:0000313" key="13">
    <source>
        <dbReference type="EMBL" id="JAV29114.1"/>
    </source>
</evidence>
<evidence type="ECO:0000256" key="2">
    <source>
        <dbReference type="ARBA" id="ARBA00022670"/>
    </source>
</evidence>
<dbReference type="InterPro" id="IPR013128">
    <property type="entry name" value="Peptidase_C1A"/>
</dbReference>
<protein>
    <submittedName>
        <fullName evidence="13">Putative cysteine proteinase</fullName>
    </submittedName>
</protein>
<evidence type="ECO:0000256" key="5">
    <source>
        <dbReference type="ARBA" id="ARBA00022807"/>
    </source>
</evidence>
<dbReference type="EMBL" id="GFDL01005931">
    <property type="protein sequence ID" value="JAV29114.1"/>
    <property type="molecule type" value="Transcribed_RNA"/>
</dbReference>
<feature type="region of interest" description="Disordered" evidence="9">
    <location>
        <begin position="393"/>
        <end position="413"/>
    </location>
</feature>
<evidence type="ECO:0000256" key="4">
    <source>
        <dbReference type="ARBA" id="ARBA00022801"/>
    </source>
</evidence>
<keyword evidence="5" id="KW-0788">Thiol protease</keyword>
<organism evidence="13">
    <name type="scientific">Culex tarsalis</name>
    <name type="common">Encephalitis mosquito</name>
    <dbReference type="NCBI Taxonomy" id="7177"/>
    <lineage>
        <taxon>Eukaryota</taxon>
        <taxon>Metazoa</taxon>
        <taxon>Ecdysozoa</taxon>
        <taxon>Arthropoda</taxon>
        <taxon>Hexapoda</taxon>
        <taxon>Insecta</taxon>
        <taxon>Pterygota</taxon>
        <taxon>Neoptera</taxon>
        <taxon>Endopterygota</taxon>
        <taxon>Diptera</taxon>
        <taxon>Nematocera</taxon>
        <taxon>Culicoidea</taxon>
        <taxon>Culicidae</taxon>
        <taxon>Culicinae</taxon>
        <taxon>Culicini</taxon>
        <taxon>Culex</taxon>
        <taxon>Culex</taxon>
    </lineage>
</organism>
<keyword evidence="6" id="KW-0865">Zymogen</keyword>
<dbReference type="Gene3D" id="3.10.450.10">
    <property type="match status" value="4"/>
</dbReference>
<dbReference type="PRINTS" id="PR00705">
    <property type="entry name" value="PAPAIN"/>
</dbReference>
<keyword evidence="8" id="KW-0325">Glycoprotein</keyword>
<dbReference type="GO" id="GO:0006508">
    <property type="term" value="P:proteolysis"/>
    <property type="evidence" value="ECO:0007669"/>
    <property type="project" value="UniProtKB-KW"/>
</dbReference>
<evidence type="ECO:0000259" key="11">
    <source>
        <dbReference type="SMART" id="SM00645"/>
    </source>
</evidence>
<feature type="compositionally biased region" description="Low complexity" evidence="9">
    <location>
        <begin position="1155"/>
        <end position="1164"/>
    </location>
</feature>
<feature type="region of interest" description="Disordered" evidence="9">
    <location>
        <begin position="1146"/>
        <end position="1168"/>
    </location>
</feature>
<evidence type="ECO:0000259" key="12">
    <source>
        <dbReference type="SMART" id="SM00848"/>
    </source>
</evidence>